<dbReference type="RefSeq" id="WP_167147184.1">
    <property type="nucleotide sequence ID" value="NZ_JAAMOX010000001.1"/>
</dbReference>
<dbReference type="EMBL" id="JAAMOX010000001">
    <property type="protein sequence ID" value="NIH52518.1"/>
    <property type="molecule type" value="Genomic_DNA"/>
</dbReference>
<gene>
    <name evidence="1" type="ORF">FHX76_000386</name>
</gene>
<reference evidence="1 2" key="1">
    <citation type="submission" date="2020-02" db="EMBL/GenBank/DDBJ databases">
        <title>Sequencing the genomes of 1000 actinobacteria strains.</title>
        <authorList>
            <person name="Klenk H.-P."/>
        </authorList>
    </citation>
    <scope>NUCLEOTIDE SEQUENCE [LARGE SCALE GENOMIC DNA]</scope>
    <source>
        <strain evidence="1 2">DSM 27960</strain>
    </source>
</reference>
<proteinExistence type="predicted"/>
<organism evidence="1 2">
    <name type="scientific">Lysinibacter cavernae</name>
    <dbReference type="NCBI Taxonomy" id="1640652"/>
    <lineage>
        <taxon>Bacteria</taxon>
        <taxon>Bacillati</taxon>
        <taxon>Actinomycetota</taxon>
        <taxon>Actinomycetes</taxon>
        <taxon>Micrococcales</taxon>
        <taxon>Microbacteriaceae</taxon>
        <taxon>Lysinibacter</taxon>
    </lineage>
</organism>
<keyword evidence="2" id="KW-1185">Reference proteome</keyword>
<name>A0A7X5QYV4_9MICO</name>
<evidence type="ECO:0000313" key="2">
    <source>
        <dbReference type="Proteomes" id="UP000541033"/>
    </source>
</evidence>
<comment type="caution">
    <text evidence="1">The sequence shown here is derived from an EMBL/GenBank/DDBJ whole genome shotgun (WGS) entry which is preliminary data.</text>
</comment>
<dbReference type="AlphaFoldDB" id="A0A7X5QYV4"/>
<evidence type="ECO:0000313" key="1">
    <source>
        <dbReference type="EMBL" id="NIH52518.1"/>
    </source>
</evidence>
<sequence>MTVKYSSQRPLDELDGLQDFEDDFKEESAEPVLIVGVVQTQKIEHIIADGTDRPTVKFRQIEVVPAADAATVSALIKKIYQDRTGDSALELAGLEIDGDDE</sequence>
<accession>A0A7X5QYV4</accession>
<protein>
    <submittedName>
        <fullName evidence="1">Uncharacterized protein</fullName>
    </submittedName>
</protein>
<dbReference type="Proteomes" id="UP000541033">
    <property type="component" value="Unassembled WGS sequence"/>
</dbReference>